<proteinExistence type="predicted"/>
<gene>
    <name evidence="2" type="ORF">BRLA_c000470</name>
</gene>
<dbReference type="Proteomes" id="UP000005850">
    <property type="component" value="Chromosome"/>
</dbReference>
<reference evidence="2 3" key="1">
    <citation type="journal article" date="2011" name="J. Bacteriol.">
        <title>Genome sequence of Brevibacillus laterosporus LMG 15441, a pathogen of invertebrates.</title>
        <authorList>
            <person name="Djukic M."/>
            <person name="Poehlein A."/>
            <person name="Thurmer A."/>
            <person name="Daniel R."/>
        </authorList>
    </citation>
    <scope>NUCLEOTIDE SEQUENCE [LARGE SCALE GENOMIC DNA]</scope>
    <source>
        <strain evidence="2 3">LMG 15441</strain>
    </source>
</reference>
<feature type="transmembrane region" description="Helical" evidence="1">
    <location>
        <begin position="21"/>
        <end position="41"/>
    </location>
</feature>
<protein>
    <submittedName>
        <fullName evidence="2">Uncharacterized protein</fullName>
    </submittedName>
</protein>
<feature type="transmembrane region" description="Helical" evidence="1">
    <location>
        <begin position="47"/>
        <end position="68"/>
    </location>
</feature>
<evidence type="ECO:0000313" key="3">
    <source>
        <dbReference type="Proteomes" id="UP000005850"/>
    </source>
</evidence>
<dbReference type="RefSeq" id="WP_003333936.1">
    <property type="nucleotide sequence ID" value="NZ_CP007806.1"/>
</dbReference>
<evidence type="ECO:0000313" key="2">
    <source>
        <dbReference type="EMBL" id="AIG24462.1"/>
    </source>
</evidence>
<evidence type="ECO:0000256" key="1">
    <source>
        <dbReference type="SAM" id="Phobius"/>
    </source>
</evidence>
<name>A0A075QVG9_BRELA</name>
<dbReference type="KEGG" id="blr:BRLA_c000470"/>
<feature type="transmembrane region" description="Helical" evidence="1">
    <location>
        <begin position="129"/>
        <end position="150"/>
    </location>
</feature>
<organism evidence="2 3">
    <name type="scientific">Brevibacillus laterosporus LMG 15441</name>
    <dbReference type="NCBI Taxonomy" id="1042163"/>
    <lineage>
        <taxon>Bacteria</taxon>
        <taxon>Bacillati</taxon>
        <taxon>Bacillota</taxon>
        <taxon>Bacilli</taxon>
        <taxon>Bacillales</taxon>
        <taxon>Paenibacillaceae</taxon>
        <taxon>Brevibacillus</taxon>
    </lineage>
</organism>
<dbReference type="AlphaFoldDB" id="A0A075QVG9"/>
<sequence>MKEQTIYSYRLLYRFRWGMGGYLLQLIGIITAAFILGLWQALTWNSFILFLCYLIFIPLLHMTAVWVYTSILAQPFQLSKLSWLSPWWGTTHSLMVSLSRYRRLETVTCLGVFFTCLAIFPWSSFPSGHFLVIITIFSLLPRLIPLLVSFRHPQEAYVKYEKASLAFLMTDGKS</sequence>
<feature type="transmembrane region" description="Helical" evidence="1">
    <location>
        <begin position="104"/>
        <end position="123"/>
    </location>
</feature>
<keyword evidence="1" id="KW-0812">Transmembrane</keyword>
<keyword evidence="1" id="KW-0472">Membrane</keyword>
<dbReference type="EMBL" id="CP007806">
    <property type="protein sequence ID" value="AIG24462.1"/>
    <property type="molecule type" value="Genomic_DNA"/>
</dbReference>
<keyword evidence="3" id="KW-1185">Reference proteome</keyword>
<keyword evidence="1" id="KW-1133">Transmembrane helix</keyword>
<dbReference type="HOGENOM" id="CLU_1529744_0_0_9"/>
<accession>A0A075QVG9</accession>
<dbReference type="STRING" id="1042163.BRLA_c000470"/>